<dbReference type="InParanoid" id="A0A316YU80"/>
<dbReference type="InterPro" id="IPR051057">
    <property type="entry name" value="PI-PLC_domain"/>
</dbReference>
<dbReference type="InterPro" id="IPR017946">
    <property type="entry name" value="PLC-like_Pdiesterase_TIM-brl"/>
</dbReference>
<dbReference type="Gene3D" id="3.20.20.190">
    <property type="entry name" value="Phosphatidylinositol (PI) phosphodiesterase"/>
    <property type="match status" value="1"/>
</dbReference>
<dbReference type="GO" id="GO:0006629">
    <property type="term" value="P:lipid metabolic process"/>
    <property type="evidence" value="ECO:0007669"/>
    <property type="project" value="InterPro"/>
</dbReference>
<dbReference type="Proteomes" id="UP000245768">
    <property type="component" value="Unassembled WGS sequence"/>
</dbReference>
<evidence type="ECO:0000313" key="2">
    <source>
        <dbReference type="Proteomes" id="UP000245768"/>
    </source>
</evidence>
<gene>
    <name evidence="1" type="ORF">FA10DRAFT_298090</name>
</gene>
<dbReference type="STRING" id="215250.A0A316YU80"/>
<dbReference type="EMBL" id="KZ819634">
    <property type="protein sequence ID" value="PWN92616.1"/>
    <property type="molecule type" value="Genomic_DNA"/>
</dbReference>
<dbReference type="PANTHER" id="PTHR13593">
    <property type="match status" value="1"/>
</dbReference>
<dbReference type="PANTHER" id="PTHR13593:SF113">
    <property type="entry name" value="SI:DKEY-266F7.9"/>
    <property type="match status" value="1"/>
</dbReference>
<dbReference type="OrthoDB" id="1046782at2759"/>
<protein>
    <submittedName>
        <fullName evidence="1">PLC-like phosphodiesterase</fullName>
    </submittedName>
</protein>
<accession>A0A316YU80</accession>
<dbReference type="RefSeq" id="XP_025379814.1">
    <property type="nucleotide sequence ID" value="XM_025524556.1"/>
</dbReference>
<organism evidence="1 2">
    <name type="scientific">Acaromyces ingoldii</name>
    <dbReference type="NCBI Taxonomy" id="215250"/>
    <lineage>
        <taxon>Eukaryota</taxon>
        <taxon>Fungi</taxon>
        <taxon>Dikarya</taxon>
        <taxon>Basidiomycota</taxon>
        <taxon>Ustilaginomycotina</taxon>
        <taxon>Exobasidiomycetes</taxon>
        <taxon>Exobasidiales</taxon>
        <taxon>Cryptobasidiaceae</taxon>
        <taxon>Acaromyces</taxon>
    </lineage>
</organism>
<proteinExistence type="predicted"/>
<evidence type="ECO:0000313" key="1">
    <source>
        <dbReference type="EMBL" id="PWN92616.1"/>
    </source>
</evidence>
<keyword evidence="2" id="KW-1185">Reference proteome</keyword>
<dbReference type="GeneID" id="37046472"/>
<dbReference type="GO" id="GO:0008081">
    <property type="term" value="F:phosphoric diester hydrolase activity"/>
    <property type="evidence" value="ECO:0007669"/>
    <property type="project" value="InterPro"/>
</dbReference>
<dbReference type="SUPFAM" id="SSF51695">
    <property type="entry name" value="PLC-like phosphodiesterases"/>
    <property type="match status" value="1"/>
</dbReference>
<name>A0A316YU80_9BASI</name>
<sequence>MSPPHAAKWMQTHRAQFGKRPLSGLTLPGSHDAGTYQIKFGTSAALESHVITQERSIYDQLGLGVRRFDIRPTLASENDETKPSWNSGHYSNTTIGWQGASCTPIDDIVVDVNNFTSENAELIVLDVSHVQAFQIHTVITDQRGASEADWLDLMERLSKIERLFTMDPPERNKKALQTYDVDTFIGNNKAAVIVLVEDCPYPDQLFAHRLWPKTMSNGQEFLDSSGTSINRPQDTEDAIFATLKTPLESIFGNSSSALSIAQKLQEEKFPDVLQKAIDGLPANLATDRIINADLLTFCIAIMYLKLNIAQGLDGNKIVVYGGALITDAKVHDRIQQAIDKGTSFEVSNDNLGTDPWPGLKKSCGVYYKQNGQIKGRWAPEFSALLFS</sequence>
<dbReference type="AlphaFoldDB" id="A0A316YU80"/>
<reference evidence="1 2" key="1">
    <citation type="journal article" date="2018" name="Mol. Biol. Evol.">
        <title>Broad Genomic Sampling Reveals a Smut Pathogenic Ancestry of the Fungal Clade Ustilaginomycotina.</title>
        <authorList>
            <person name="Kijpornyongpan T."/>
            <person name="Mondo S.J."/>
            <person name="Barry K."/>
            <person name="Sandor L."/>
            <person name="Lee J."/>
            <person name="Lipzen A."/>
            <person name="Pangilinan J."/>
            <person name="LaButti K."/>
            <person name="Hainaut M."/>
            <person name="Henrissat B."/>
            <person name="Grigoriev I.V."/>
            <person name="Spatafora J.W."/>
            <person name="Aime M.C."/>
        </authorList>
    </citation>
    <scope>NUCLEOTIDE SEQUENCE [LARGE SCALE GENOMIC DNA]</scope>
    <source>
        <strain evidence="1 2">MCA 4198</strain>
    </source>
</reference>